<proteinExistence type="inferred from homology"/>
<evidence type="ECO:0000256" key="1">
    <source>
        <dbReference type="ARBA" id="ARBA00006484"/>
    </source>
</evidence>
<dbReference type="CDD" id="cd05233">
    <property type="entry name" value="SDR_c"/>
    <property type="match status" value="1"/>
</dbReference>
<dbReference type="RefSeq" id="WP_013301217.1">
    <property type="nucleotide sequence ID" value="NC_014414.1"/>
</dbReference>
<keyword evidence="2" id="KW-0812">Transmembrane</keyword>
<dbReference type="EMBL" id="CP002156">
    <property type="protein sequence ID" value="ADM10243.1"/>
    <property type="molecule type" value="Genomic_DNA"/>
</dbReference>
<sequence>MVDLSGTLFDLTGKTAIVTGASRGIGEAIARRLAQHGANVTISSRKIESCETVASSINEAEGRQAAHAVACNISDEAALENLVKETNDVFGPVDILVCNAAVNPAFGPSKAITDQQIDKIFDCNIKANHKLAHLCLPQMEQQGGGAVVIISSIAAMVGSLGIGMYGVSKAADMAIARNLAVEYGKKNIRINCINPGIVKTYFAEALWKDPKVEKAMSASIPMRRFGEPDEIAGAAVFLASEAAQWMNGQSIVIDGGTVIGVGSM</sequence>
<protein>
    <submittedName>
        <fullName evidence="3">Oxidoreductase, short-chain dehydrogenase/reductase family protein</fullName>
    </submittedName>
</protein>
<dbReference type="Pfam" id="PF13561">
    <property type="entry name" value="adh_short_C2"/>
    <property type="match status" value="1"/>
</dbReference>
<accession>E0THV0</accession>
<dbReference type="FunFam" id="3.40.50.720:FF:000084">
    <property type="entry name" value="Short-chain dehydrogenase reductase"/>
    <property type="match status" value="1"/>
</dbReference>
<reference evidence="4" key="1">
    <citation type="submission" date="2010-08" db="EMBL/GenBank/DDBJ databases">
        <title>Genome sequence of Parvularcula bermudensis HTCC2503.</title>
        <authorList>
            <person name="Kang D.-M."/>
            <person name="Oh H.-M."/>
            <person name="Cho J.-C."/>
        </authorList>
    </citation>
    <scope>NUCLEOTIDE SEQUENCE [LARGE SCALE GENOMIC DNA]</scope>
    <source>
        <strain evidence="4">ATCC BAA-594 / HTCC2503 / KCTC 12087</strain>
    </source>
</reference>
<dbReference type="InterPro" id="IPR020904">
    <property type="entry name" value="Sc_DH/Rdtase_CS"/>
</dbReference>
<keyword evidence="2" id="KW-1133">Transmembrane helix</keyword>
<dbReference type="PRINTS" id="PR00080">
    <property type="entry name" value="SDRFAMILY"/>
</dbReference>
<dbReference type="SUPFAM" id="SSF51735">
    <property type="entry name" value="NAD(P)-binding Rossmann-fold domains"/>
    <property type="match status" value="1"/>
</dbReference>
<evidence type="ECO:0000313" key="4">
    <source>
        <dbReference type="Proteomes" id="UP000001302"/>
    </source>
</evidence>
<feature type="transmembrane region" description="Helical" evidence="2">
    <location>
        <begin position="145"/>
        <end position="167"/>
    </location>
</feature>
<dbReference type="InterPro" id="IPR036291">
    <property type="entry name" value="NAD(P)-bd_dom_sf"/>
</dbReference>
<dbReference type="NCBIfam" id="NF005559">
    <property type="entry name" value="PRK07231.1"/>
    <property type="match status" value="1"/>
</dbReference>
<comment type="similarity">
    <text evidence="1">Belongs to the short-chain dehydrogenases/reductases (SDR) family.</text>
</comment>
<dbReference type="HOGENOM" id="CLU_010194_1_1_5"/>
<dbReference type="KEGG" id="pbr:PB2503_10979"/>
<dbReference type="PANTHER" id="PTHR43943:SF2">
    <property type="entry name" value="DEHYDROGENASE_REDUCTASE 4"/>
    <property type="match status" value="1"/>
</dbReference>
<dbReference type="PANTHER" id="PTHR43943">
    <property type="entry name" value="DEHYDROGENASE/REDUCTASE (SDR FAMILY) MEMBER 4"/>
    <property type="match status" value="1"/>
</dbReference>
<keyword evidence="4" id="KW-1185">Reference proteome</keyword>
<evidence type="ECO:0000256" key="2">
    <source>
        <dbReference type="SAM" id="Phobius"/>
    </source>
</evidence>
<organism evidence="3 4">
    <name type="scientific">Parvularcula bermudensis (strain ATCC BAA-594 / HTCC2503 / KCTC 12087)</name>
    <dbReference type="NCBI Taxonomy" id="314260"/>
    <lineage>
        <taxon>Bacteria</taxon>
        <taxon>Pseudomonadati</taxon>
        <taxon>Pseudomonadota</taxon>
        <taxon>Alphaproteobacteria</taxon>
        <taxon>Parvularculales</taxon>
        <taxon>Parvularculaceae</taxon>
        <taxon>Parvularcula</taxon>
    </lineage>
</organism>
<reference evidence="3 4" key="2">
    <citation type="journal article" date="2011" name="J. Bacteriol.">
        <title>Complete genome sequence of strain HTCC2503T of Parvularcula bermudensis, the type species of the order "Parvularculales" in the class Alphaproteobacteria.</title>
        <authorList>
            <person name="Oh H.M."/>
            <person name="Kang I."/>
            <person name="Vergin K.L."/>
            <person name="Kang D."/>
            <person name="Rhee K.H."/>
            <person name="Giovannoni S.J."/>
            <person name="Cho J.C."/>
        </authorList>
    </citation>
    <scope>NUCLEOTIDE SEQUENCE [LARGE SCALE GENOMIC DNA]</scope>
    <source>
        <strain evidence="4">ATCC BAA-594 / HTCC2503 / KCTC 12087</strain>
    </source>
</reference>
<dbReference type="Proteomes" id="UP000001302">
    <property type="component" value="Chromosome"/>
</dbReference>
<evidence type="ECO:0000313" key="3">
    <source>
        <dbReference type="EMBL" id="ADM10243.1"/>
    </source>
</evidence>
<dbReference type="PRINTS" id="PR00081">
    <property type="entry name" value="GDHRDH"/>
</dbReference>
<keyword evidence="2" id="KW-0472">Membrane</keyword>
<dbReference type="AlphaFoldDB" id="E0THV0"/>
<dbReference type="InterPro" id="IPR002347">
    <property type="entry name" value="SDR_fam"/>
</dbReference>
<name>E0THV0_PARBH</name>
<dbReference type="STRING" id="314260.PB2503_10979"/>
<gene>
    <name evidence="3" type="ordered locus">PB2503_10979</name>
</gene>
<dbReference type="OrthoDB" id="9789398at2"/>
<dbReference type="PROSITE" id="PS00061">
    <property type="entry name" value="ADH_SHORT"/>
    <property type="match status" value="1"/>
</dbReference>
<dbReference type="eggNOG" id="COG1028">
    <property type="taxonomic scope" value="Bacteria"/>
</dbReference>
<dbReference type="Gene3D" id="3.40.50.720">
    <property type="entry name" value="NAD(P)-binding Rossmann-like Domain"/>
    <property type="match status" value="1"/>
</dbReference>